<proteinExistence type="predicted"/>
<feature type="transmembrane region" description="Helical" evidence="1">
    <location>
        <begin position="6"/>
        <end position="28"/>
    </location>
</feature>
<keyword evidence="1" id="KW-0472">Membrane</keyword>
<protein>
    <recommendedName>
        <fullName evidence="3">DUF2802 domain-containing protein</fullName>
    </recommendedName>
</protein>
<dbReference type="AlphaFoldDB" id="A0A485M117"/>
<keyword evidence="1" id="KW-1133">Transmembrane helix</keyword>
<evidence type="ECO:0000313" key="2">
    <source>
        <dbReference type="EMBL" id="VFU15581.1"/>
    </source>
</evidence>
<keyword evidence="1" id="KW-0812">Transmembrane</keyword>
<organism evidence="2">
    <name type="scientific">anaerobic digester metagenome</name>
    <dbReference type="NCBI Taxonomy" id="1263854"/>
    <lineage>
        <taxon>unclassified sequences</taxon>
        <taxon>metagenomes</taxon>
        <taxon>ecological metagenomes</taxon>
    </lineage>
</organism>
<accession>A0A485M117</accession>
<name>A0A485M117_9ZZZZ</name>
<dbReference type="EMBL" id="CAADRM010000106">
    <property type="protein sequence ID" value="VFU15581.1"/>
    <property type="molecule type" value="Genomic_DNA"/>
</dbReference>
<evidence type="ECO:0008006" key="3">
    <source>
        <dbReference type="Google" id="ProtNLM"/>
    </source>
</evidence>
<sequence length="142" mass="16211">MDPTRILLLVQIAVLVVLLAVVIFFLILDRRKKPLPNAFDELKDIIQQTRDLSASFQEQIQIKIDLVNRVMAELDDKIREARLMAEEIEKVNLVTRQSRDFTASDVLKLSRGGYEPGEISRLTGIPLGEVQLMIKMNHKDDA</sequence>
<gene>
    <name evidence="2" type="ORF">SCFA_420050</name>
</gene>
<reference evidence="2" key="1">
    <citation type="submission" date="2019-03" db="EMBL/GenBank/DDBJ databases">
        <authorList>
            <person name="Hao L."/>
        </authorList>
    </citation>
    <scope>NUCLEOTIDE SEQUENCE</scope>
</reference>
<evidence type="ECO:0000256" key="1">
    <source>
        <dbReference type="SAM" id="Phobius"/>
    </source>
</evidence>